<dbReference type="Proteomes" id="UP001157126">
    <property type="component" value="Unassembled WGS sequence"/>
</dbReference>
<evidence type="ECO:0008006" key="4">
    <source>
        <dbReference type="Google" id="ProtNLM"/>
    </source>
</evidence>
<protein>
    <recommendedName>
        <fullName evidence="4">DUF998 domain-containing protein</fullName>
    </recommendedName>
</protein>
<evidence type="ECO:0000313" key="3">
    <source>
        <dbReference type="Proteomes" id="UP001157126"/>
    </source>
</evidence>
<reference evidence="3" key="1">
    <citation type="journal article" date="2019" name="Int. J. Syst. Evol. Microbiol.">
        <title>The Global Catalogue of Microorganisms (GCM) 10K type strain sequencing project: providing services to taxonomists for standard genome sequencing and annotation.</title>
        <authorList>
            <consortium name="The Broad Institute Genomics Platform"/>
            <consortium name="The Broad Institute Genome Sequencing Center for Infectious Disease"/>
            <person name="Wu L."/>
            <person name="Ma J."/>
        </authorList>
    </citation>
    <scope>NUCLEOTIDE SEQUENCE [LARGE SCALE GENOMIC DNA]</scope>
    <source>
        <strain evidence="3">NBRC 113072</strain>
    </source>
</reference>
<feature type="transmembrane region" description="Helical" evidence="1">
    <location>
        <begin position="150"/>
        <end position="170"/>
    </location>
</feature>
<dbReference type="EMBL" id="BSUO01000001">
    <property type="protein sequence ID" value="GMA41594.1"/>
    <property type="molecule type" value="Genomic_DNA"/>
</dbReference>
<proteinExistence type="predicted"/>
<organism evidence="2 3">
    <name type="scientific">Mobilicoccus caccae</name>
    <dbReference type="NCBI Taxonomy" id="1859295"/>
    <lineage>
        <taxon>Bacteria</taxon>
        <taxon>Bacillati</taxon>
        <taxon>Actinomycetota</taxon>
        <taxon>Actinomycetes</taxon>
        <taxon>Micrococcales</taxon>
        <taxon>Dermatophilaceae</taxon>
        <taxon>Mobilicoccus</taxon>
    </lineage>
</organism>
<sequence length="229" mass="24125">MEIPGAAARRFLWTSVAITGVLGVLSALAYLVLDRDTHGGLFDYFYVGTEMNLPTWWNVMLLAAIAVTATLAAAVFAAERLGWAAIAATACFLSLDEGSRLHENAGLAPAYLGLSVPTFAWVAVGAVVAPVGVLVLAFATRRLPRRTRRALAACVTVYIAAALGLEAVSGYVIEQGGWGTYLALTHIEEMLEMTACAFAVHAILARLLPLRVEAPGRGGPASRSAREVG</sequence>
<keyword evidence="1" id="KW-1133">Transmembrane helix</keyword>
<gene>
    <name evidence="2" type="ORF">GCM10025883_36390</name>
</gene>
<comment type="caution">
    <text evidence="2">The sequence shown here is derived from an EMBL/GenBank/DDBJ whole genome shotgun (WGS) entry which is preliminary data.</text>
</comment>
<evidence type="ECO:0000313" key="2">
    <source>
        <dbReference type="EMBL" id="GMA41594.1"/>
    </source>
</evidence>
<feature type="transmembrane region" description="Helical" evidence="1">
    <location>
        <begin position="12"/>
        <end position="33"/>
    </location>
</feature>
<accession>A0ABQ6IY29</accession>
<feature type="transmembrane region" description="Helical" evidence="1">
    <location>
        <begin position="53"/>
        <end position="74"/>
    </location>
</feature>
<feature type="transmembrane region" description="Helical" evidence="1">
    <location>
        <begin position="119"/>
        <end position="138"/>
    </location>
</feature>
<keyword evidence="1" id="KW-0812">Transmembrane</keyword>
<name>A0ABQ6IY29_9MICO</name>
<keyword evidence="3" id="KW-1185">Reference proteome</keyword>
<evidence type="ECO:0000256" key="1">
    <source>
        <dbReference type="SAM" id="Phobius"/>
    </source>
</evidence>
<keyword evidence="1" id="KW-0472">Membrane</keyword>
<feature type="transmembrane region" description="Helical" evidence="1">
    <location>
        <begin position="81"/>
        <end position="99"/>
    </location>
</feature>